<evidence type="ECO:0000256" key="5">
    <source>
        <dbReference type="ARBA" id="ARBA00022989"/>
    </source>
</evidence>
<evidence type="ECO:0000256" key="3">
    <source>
        <dbReference type="ARBA" id="ARBA00022475"/>
    </source>
</evidence>
<dbReference type="Proteomes" id="UP000485562">
    <property type="component" value="Unassembled WGS sequence"/>
</dbReference>
<feature type="transmembrane region" description="Helical" evidence="7">
    <location>
        <begin position="65"/>
        <end position="86"/>
    </location>
</feature>
<evidence type="ECO:0000259" key="8">
    <source>
        <dbReference type="PROSITE" id="PS50850"/>
    </source>
</evidence>
<dbReference type="InterPro" id="IPR036259">
    <property type="entry name" value="MFS_trans_sf"/>
</dbReference>
<keyword evidence="4 7" id="KW-0812">Transmembrane</keyword>
<feature type="transmembrane region" description="Helical" evidence="7">
    <location>
        <begin position="395"/>
        <end position="415"/>
    </location>
</feature>
<dbReference type="PANTHER" id="PTHR23513">
    <property type="entry name" value="INTEGRAL MEMBRANE EFFLUX PROTEIN-RELATED"/>
    <property type="match status" value="1"/>
</dbReference>
<dbReference type="PANTHER" id="PTHR23513:SF11">
    <property type="entry name" value="STAPHYLOFERRIN A TRANSPORTER"/>
    <property type="match status" value="1"/>
</dbReference>
<feature type="transmembrane region" description="Helical" evidence="7">
    <location>
        <begin position="35"/>
        <end position="59"/>
    </location>
</feature>
<accession>A0A1V6C5X4</accession>
<organism evidence="9">
    <name type="scientific">candidate division TA06 bacterium ADurb.Bin131</name>
    <dbReference type="NCBI Taxonomy" id="1852827"/>
    <lineage>
        <taxon>Bacteria</taxon>
        <taxon>Bacteria division TA06</taxon>
    </lineage>
</organism>
<keyword evidence="5 7" id="KW-1133">Transmembrane helix</keyword>
<feature type="transmembrane region" description="Helical" evidence="7">
    <location>
        <begin position="334"/>
        <end position="357"/>
    </location>
</feature>
<sequence>MWLYIGRKFSTIRKPMANSNLLSTIRSLKNRNYRLFFFGNGLSLIGTWMQSVTVGWLVYKLSNSSYILGVAGALGTLPVMLFSLFGGYVADRANRFRILLITQSFAMVQAFLLAILTLAGIVRVSHILVLSFVLGAINAFDIPARQSFVVNVVEKKEDLPNAIALNSFLVNGTKLIGPSLAGIFIAAVGEGICFLINAISYTAVIAALLMMNVSYTTTNNSNMDRESIVKKLQEGIGYVKNFTPIRTVVLYVAYFSIFGMFYGVLMPVFAKEIFHGDARTLGFLVSSGGVGAIIGAIYLASRPVHKGLGKLIHTAGIFFGIALILFSYCRNLWVGLVLLVIVGTCMVLQLVTANIILQTLVPDEKRGRVMSFHTLAFTGTQPISSYIAGVLGNAIGVQKASLIGGILCIAGSIVFRKQYLSFLKNLQKTEQYNLIKRIFIG</sequence>
<dbReference type="InterPro" id="IPR020846">
    <property type="entry name" value="MFS_dom"/>
</dbReference>
<evidence type="ECO:0000256" key="2">
    <source>
        <dbReference type="ARBA" id="ARBA00022448"/>
    </source>
</evidence>
<protein>
    <submittedName>
        <fullName evidence="9">Enterobactin exporter EntS</fullName>
    </submittedName>
</protein>
<feature type="transmembrane region" description="Helical" evidence="7">
    <location>
        <begin position="311"/>
        <end position="328"/>
    </location>
</feature>
<proteinExistence type="predicted"/>
<evidence type="ECO:0000256" key="4">
    <source>
        <dbReference type="ARBA" id="ARBA00022692"/>
    </source>
</evidence>
<keyword evidence="6 7" id="KW-0472">Membrane</keyword>
<gene>
    <name evidence="9" type="ORF">BWX89_01373</name>
</gene>
<dbReference type="EMBL" id="MWDQ01000135">
    <property type="protein sequence ID" value="OQB72292.1"/>
    <property type="molecule type" value="Genomic_DNA"/>
</dbReference>
<dbReference type="AlphaFoldDB" id="A0A1V6C5X4"/>
<feature type="transmembrane region" description="Helical" evidence="7">
    <location>
        <begin position="163"/>
        <end position="188"/>
    </location>
</feature>
<dbReference type="CDD" id="cd06173">
    <property type="entry name" value="MFS_MefA_like"/>
    <property type="match status" value="1"/>
</dbReference>
<evidence type="ECO:0000256" key="7">
    <source>
        <dbReference type="SAM" id="Phobius"/>
    </source>
</evidence>
<feature type="domain" description="Major facilitator superfamily (MFS) profile" evidence="8">
    <location>
        <begin position="242"/>
        <end position="441"/>
    </location>
</feature>
<dbReference type="GO" id="GO:0022857">
    <property type="term" value="F:transmembrane transporter activity"/>
    <property type="evidence" value="ECO:0007669"/>
    <property type="project" value="InterPro"/>
</dbReference>
<keyword evidence="2" id="KW-0813">Transport</keyword>
<dbReference type="Pfam" id="PF05977">
    <property type="entry name" value="MFS_3"/>
    <property type="match status" value="1"/>
</dbReference>
<dbReference type="SUPFAM" id="SSF103473">
    <property type="entry name" value="MFS general substrate transporter"/>
    <property type="match status" value="1"/>
</dbReference>
<evidence type="ECO:0000256" key="1">
    <source>
        <dbReference type="ARBA" id="ARBA00004651"/>
    </source>
</evidence>
<dbReference type="Gene3D" id="1.20.1250.20">
    <property type="entry name" value="MFS general substrate transporter like domains"/>
    <property type="match status" value="1"/>
</dbReference>
<reference evidence="9" key="1">
    <citation type="submission" date="2017-02" db="EMBL/GenBank/DDBJ databases">
        <title>Delving into the versatile metabolic prowess of the omnipresent phylum Bacteroidetes.</title>
        <authorList>
            <person name="Nobu M.K."/>
            <person name="Mei R."/>
            <person name="Narihiro T."/>
            <person name="Kuroda K."/>
            <person name="Liu W.-T."/>
        </authorList>
    </citation>
    <scope>NUCLEOTIDE SEQUENCE</scope>
    <source>
        <strain evidence="9">ADurb.Bin131</strain>
    </source>
</reference>
<comment type="subcellular location">
    <subcellularLocation>
        <location evidence="1">Cell membrane</location>
        <topology evidence="1">Multi-pass membrane protein</topology>
    </subcellularLocation>
</comment>
<dbReference type="PROSITE" id="PS50850">
    <property type="entry name" value="MFS"/>
    <property type="match status" value="1"/>
</dbReference>
<name>A0A1V6C5X4_UNCT6</name>
<dbReference type="InterPro" id="IPR010290">
    <property type="entry name" value="TM_effector"/>
</dbReference>
<feature type="transmembrane region" description="Helical" evidence="7">
    <location>
        <begin position="194"/>
        <end position="215"/>
    </location>
</feature>
<keyword evidence="3" id="KW-1003">Cell membrane</keyword>
<evidence type="ECO:0000313" key="9">
    <source>
        <dbReference type="EMBL" id="OQB72292.1"/>
    </source>
</evidence>
<feature type="transmembrane region" description="Helical" evidence="7">
    <location>
        <begin position="281"/>
        <end position="299"/>
    </location>
</feature>
<comment type="caution">
    <text evidence="9">The sequence shown here is derived from an EMBL/GenBank/DDBJ whole genome shotgun (WGS) entry which is preliminary data.</text>
</comment>
<feature type="transmembrane region" description="Helical" evidence="7">
    <location>
        <begin position="248"/>
        <end position="269"/>
    </location>
</feature>
<evidence type="ECO:0000256" key="6">
    <source>
        <dbReference type="ARBA" id="ARBA00023136"/>
    </source>
</evidence>
<dbReference type="GO" id="GO:0005886">
    <property type="term" value="C:plasma membrane"/>
    <property type="evidence" value="ECO:0007669"/>
    <property type="project" value="UniProtKB-SubCell"/>
</dbReference>